<dbReference type="CDD" id="cd16104">
    <property type="entry name" value="Ubl_USP14_like"/>
    <property type="match status" value="1"/>
</dbReference>
<dbReference type="STRING" id="6412.T1G7J7"/>
<comment type="catalytic activity">
    <reaction evidence="1 7">
        <text>Thiol-dependent hydrolysis of ester, thioester, amide, peptide and isopeptide bonds formed by the C-terminal Gly of ubiquitin (a 76-residue protein attached to proteins as an intracellular targeting signal).</text>
        <dbReference type="EC" id="3.4.19.12"/>
    </reaction>
</comment>
<dbReference type="GeneID" id="20217044"/>
<dbReference type="eggNOG" id="KOG1872">
    <property type="taxonomic scope" value="Eukaryota"/>
</dbReference>
<dbReference type="GO" id="GO:0016579">
    <property type="term" value="P:protein deubiquitination"/>
    <property type="evidence" value="ECO:0007669"/>
    <property type="project" value="InterPro"/>
</dbReference>
<dbReference type="GO" id="GO:1904293">
    <property type="term" value="P:negative regulation of ERAD pathway"/>
    <property type="evidence" value="ECO:0000318"/>
    <property type="project" value="GO_Central"/>
</dbReference>
<protein>
    <recommendedName>
        <fullName evidence="7">Ubiquitin carboxyl-terminal hydrolase</fullName>
        <ecNumber evidence="7">3.4.19.12</ecNumber>
    </recommendedName>
</protein>
<dbReference type="SUPFAM" id="SSF54236">
    <property type="entry name" value="Ubiquitin-like"/>
    <property type="match status" value="1"/>
</dbReference>
<reference evidence="10 12" key="2">
    <citation type="journal article" date="2013" name="Nature">
        <title>Insights into bilaterian evolution from three spiralian genomes.</title>
        <authorList>
            <person name="Simakov O."/>
            <person name="Marletaz F."/>
            <person name="Cho S.J."/>
            <person name="Edsinger-Gonzales E."/>
            <person name="Havlak P."/>
            <person name="Hellsten U."/>
            <person name="Kuo D.H."/>
            <person name="Larsson T."/>
            <person name="Lv J."/>
            <person name="Arendt D."/>
            <person name="Savage R."/>
            <person name="Osoegawa K."/>
            <person name="de Jong P."/>
            <person name="Grimwood J."/>
            <person name="Chapman J.A."/>
            <person name="Shapiro H."/>
            <person name="Aerts A."/>
            <person name="Otillar R.P."/>
            <person name="Terry A.Y."/>
            <person name="Boore J.L."/>
            <person name="Grigoriev I.V."/>
            <person name="Lindberg D.R."/>
            <person name="Seaver E.C."/>
            <person name="Weisblat D.A."/>
            <person name="Putnam N.H."/>
            <person name="Rokhsar D.S."/>
        </authorList>
    </citation>
    <scope>NUCLEOTIDE SEQUENCE</scope>
</reference>
<dbReference type="InterPro" id="IPR001394">
    <property type="entry name" value="Peptidase_C19_UCH"/>
</dbReference>
<dbReference type="GO" id="GO:0043161">
    <property type="term" value="P:proteasome-mediated ubiquitin-dependent protein catabolic process"/>
    <property type="evidence" value="ECO:0007669"/>
    <property type="project" value="InterPro"/>
</dbReference>
<dbReference type="InParanoid" id="T1G7J7"/>
<dbReference type="AlphaFoldDB" id="T1G7J7"/>
<evidence type="ECO:0000256" key="7">
    <source>
        <dbReference type="RuleBase" id="RU366025"/>
    </source>
</evidence>
<dbReference type="PROSITE" id="PS00972">
    <property type="entry name" value="USP_1"/>
    <property type="match status" value="1"/>
</dbReference>
<dbReference type="EMBL" id="AMQM01007781">
    <property type="status" value="NOT_ANNOTATED_CDS"/>
    <property type="molecule type" value="Genomic_DNA"/>
</dbReference>
<dbReference type="GO" id="GO:0004843">
    <property type="term" value="F:cysteine-type deubiquitinase activity"/>
    <property type="evidence" value="ECO:0000318"/>
    <property type="project" value="GO_Central"/>
</dbReference>
<gene>
    <name evidence="11" type="primary">20217044</name>
    <name evidence="10" type="ORF">HELRODRAFT_89960</name>
</gene>
<dbReference type="GO" id="GO:0070628">
    <property type="term" value="F:proteasome binding"/>
    <property type="evidence" value="ECO:0000318"/>
    <property type="project" value="GO_Central"/>
</dbReference>
<evidence type="ECO:0000313" key="11">
    <source>
        <dbReference type="EnsemblMetazoa" id="HelroP89960"/>
    </source>
</evidence>
<keyword evidence="3 7" id="KW-0645">Protease</keyword>
<dbReference type="PROSITE" id="PS00973">
    <property type="entry name" value="USP_2"/>
    <property type="match status" value="1"/>
</dbReference>
<dbReference type="InterPro" id="IPR000626">
    <property type="entry name" value="Ubiquitin-like_dom"/>
</dbReference>
<evidence type="ECO:0000256" key="6">
    <source>
        <dbReference type="ARBA" id="ARBA00022807"/>
    </source>
</evidence>
<dbReference type="PANTHER" id="PTHR43982:SF1">
    <property type="entry name" value="UBIQUITIN CARBOXYL-TERMINAL HYDROLASE 14"/>
    <property type="match status" value="1"/>
</dbReference>
<evidence type="ECO:0000256" key="4">
    <source>
        <dbReference type="ARBA" id="ARBA00022786"/>
    </source>
</evidence>
<dbReference type="EMBL" id="KB097667">
    <property type="protein sequence ID" value="ESN92094.1"/>
    <property type="molecule type" value="Genomic_DNA"/>
</dbReference>
<dbReference type="RefSeq" id="XP_009029748.1">
    <property type="nucleotide sequence ID" value="XM_009031500.1"/>
</dbReference>
<feature type="domain" description="Ubiquitin-like" evidence="8">
    <location>
        <begin position="2"/>
        <end position="70"/>
    </location>
</feature>
<keyword evidence="12" id="KW-1185">Reference proteome</keyword>
<evidence type="ECO:0000313" key="12">
    <source>
        <dbReference type="Proteomes" id="UP000015101"/>
    </source>
</evidence>
<evidence type="ECO:0000256" key="2">
    <source>
        <dbReference type="ARBA" id="ARBA00008739"/>
    </source>
</evidence>
<dbReference type="OMA" id="FKSDAEY"/>
<evidence type="ECO:0000313" key="10">
    <source>
        <dbReference type="EMBL" id="ESN92094.1"/>
    </source>
</evidence>
<dbReference type="KEGG" id="hro:HELRODRAFT_89960"/>
<dbReference type="Gene3D" id="3.10.20.90">
    <property type="entry name" value="Phosphatidylinositol 3-kinase Catalytic Subunit, Chain A, domain 1"/>
    <property type="match status" value="1"/>
</dbReference>
<dbReference type="InterPro" id="IPR018200">
    <property type="entry name" value="USP_CS"/>
</dbReference>
<proteinExistence type="inferred from homology"/>
<organism evidence="11 12">
    <name type="scientific">Helobdella robusta</name>
    <name type="common">Californian leech</name>
    <dbReference type="NCBI Taxonomy" id="6412"/>
    <lineage>
        <taxon>Eukaryota</taxon>
        <taxon>Metazoa</taxon>
        <taxon>Spiralia</taxon>
        <taxon>Lophotrochozoa</taxon>
        <taxon>Annelida</taxon>
        <taxon>Clitellata</taxon>
        <taxon>Hirudinea</taxon>
        <taxon>Rhynchobdellida</taxon>
        <taxon>Glossiphoniidae</taxon>
        <taxon>Helobdella</taxon>
    </lineage>
</organism>
<comment type="similarity">
    <text evidence="2">Belongs to the peptidase C19 family. USP14/UBP6 subfamily.</text>
</comment>
<keyword evidence="4 7" id="KW-0833">Ubl conjugation pathway</keyword>
<dbReference type="CTD" id="20217044"/>
<dbReference type="SMART" id="SM00213">
    <property type="entry name" value="UBQ"/>
    <property type="match status" value="1"/>
</dbReference>
<dbReference type="Proteomes" id="UP000015101">
    <property type="component" value="Unassembled WGS sequence"/>
</dbReference>
<dbReference type="PROSITE" id="PS50053">
    <property type="entry name" value="UBIQUITIN_2"/>
    <property type="match status" value="1"/>
</dbReference>
<dbReference type="FunFam" id="3.90.70.10:FF:000032">
    <property type="entry name" value="Ubiquitin carboxyl-terminal hydrolase 14"/>
    <property type="match status" value="1"/>
</dbReference>
<dbReference type="Gene3D" id="3.90.70.10">
    <property type="entry name" value="Cysteine proteinases"/>
    <property type="match status" value="1"/>
</dbReference>
<keyword evidence="5 7" id="KW-0378">Hydrolase</keyword>
<dbReference type="HOGENOM" id="CLU_017549_2_1_1"/>
<dbReference type="SUPFAM" id="SSF54001">
    <property type="entry name" value="Cysteine proteinases"/>
    <property type="match status" value="1"/>
</dbReference>
<evidence type="ECO:0000259" key="9">
    <source>
        <dbReference type="PROSITE" id="PS50235"/>
    </source>
</evidence>
<sequence>LLIVNVKWCKEKFENVECNTDEPPLVFKARLFSLSGVQPDRQKIMIKGAVLKDDSWDNVKITNNANLLMIGSAEELPTAPGQTVVFMEDMTDSQLAKVLEVPSGLTNLGNTCYMNATLQCLRSVAELKETLKNFQSGPSMLLNNVDSSIMITSAMKELFKVMDRTSTSIPPILMLNVLHTCYPQFAEKNDHGQFQQQDANECWVELIRCLQKALSPTTNATTSTSATAAAAASDNNGFIDQFFSGEFQTTMKCTESTEEAESKSTEKFYQLSCFIEKEVKYMHTGLKSGLEGEITKHSPTLNRDATYTKTSKLSRLPSYLSIQMVRFFYKEKNAVSAKILKDIKFPLVLDVFDLCTSDLQKKLVPVRLKFKEEEDKAVERKNNVLTGVAANNLEVKGQKKPFSFEDDPGSNNSGYYELQAVLTHKGRSSSSGHYVAWVRGKKSDEWMMFDDDNVVAVTSEDILKLSGGGDWHCAYVLLYGPRILEITDDLQTTTSKGGESAKNDDRKMDMS</sequence>
<evidence type="ECO:0000256" key="1">
    <source>
        <dbReference type="ARBA" id="ARBA00000707"/>
    </source>
</evidence>
<dbReference type="InterPro" id="IPR044635">
    <property type="entry name" value="UBP14-like"/>
</dbReference>
<dbReference type="EC" id="3.4.19.12" evidence="7"/>
<dbReference type="InterPro" id="IPR029071">
    <property type="entry name" value="Ubiquitin-like_domsf"/>
</dbReference>
<reference evidence="11" key="3">
    <citation type="submission" date="2015-06" db="UniProtKB">
        <authorList>
            <consortium name="EnsemblMetazoa"/>
        </authorList>
    </citation>
    <scope>IDENTIFICATION</scope>
</reference>
<feature type="domain" description="USP" evidence="9">
    <location>
        <begin position="103"/>
        <end position="482"/>
    </location>
</feature>
<reference evidence="12" key="1">
    <citation type="submission" date="2012-12" db="EMBL/GenBank/DDBJ databases">
        <authorList>
            <person name="Hellsten U."/>
            <person name="Grimwood J."/>
            <person name="Chapman J.A."/>
            <person name="Shapiro H."/>
            <person name="Aerts A."/>
            <person name="Otillar R.P."/>
            <person name="Terry A.Y."/>
            <person name="Boore J.L."/>
            <person name="Simakov O."/>
            <person name="Marletaz F."/>
            <person name="Cho S.-J."/>
            <person name="Edsinger-Gonzales E."/>
            <person name="Havlak P."/>
            <person name="Kuo D.-H."/>
            <person name="Larsson T."/>
            <person name="Lv J."/>
            <person name="Arendt D."/>
            <person name="Savage R."/>
            <person name="Osoegawa K."/>
            <person name="de Jong P."/>
            <person name="Lindberg D.R."/>
            <person name="Seaver E.C."/>
            <person name="Weisblat D.A."/>
            <person name="Putnam N.H."/>
            <person name="Grigoriev I.V."/>
            <person name="Rokhsar D.S."/>
        </authorList>
    </citation>
    <scope>NUCLEOTIDE SEQUENCE</scope>
</reference>
<name>T1G7J7_HELRO</name>
<evidence type="ECO:0000256" key="3">
    <source>
        <dbReference type="ARBA" id="ARBA00022670"/>
    </source>
</evidence>
<dbReference type="PANTHER" id="PTHR43982">
    <property type="entry name" value="UBIQUITIN CARBOXYL-TERMINAL HYDROLASE"/>
    <property type="match status" value="1"/>
</dbReference>
<dbReference type="InterPro" id="IPR019954">
    <property type="entry name" value="Ubiquitin_CS"/>
</dbReference>
<dbReference type="FunFam" id="3.10.20.90:FF:000119">
    <property type="entry name" value="Ubiquitin carboxyl-terminal hydrolase 14"/>
    <property type="match status" value="1"/>
</dbReference>
<dbReference type="Pfam" id="PF00443">
    <property type="entry name" value="UCH"/>
    <property type="match status" value="1"/>
</dbReference>
<keyword evidence="6 7" id="KW-0788">Thiol protease</keyword>
<dbReference type="EnsemblMetazoa" id="HelroT89960">
    <property type="protein sequence ID" value="HelroP89960"/>
    <property type="gene ID" value="HelroG89960"/>
</dbReference>
<evidence type="ECO:0000259" key="8">
    <source>
        <dbReference type="PROSITE" id="PS50053"/>
    </source>
</evidence>
<dbReference type="OrthoDB" id="333239at2759"/>
<dbReference type="FunCoup" id="T1G7J7">
    <property type="interactions" value="2124"/>
</dbReference>
<dbReference type="InterPro" id="IPR028889">
    <property type="entry name" value="USP"/>
</dbReference>
<dbReference type="PROSITE" id="PS00299">
    <property type="entry name" value="UBIQUITIN_1"/>
    <property type="match status" value="1"/>
</dbReference>
<dbReference type="PROSITE" id="PS50235">
    <property type="entry name" value="USP_3"/>
    <property type="match status" value="1"/>
</dbReference>
<accession>T1G7J7</accession>
<evidence type="ECO:0000256" key="5">
    <source>
        <dbReference type="ARBA" id="ARBA00022801"/>
    </source>
</evidence>
<dbReference type="CDD" id="cd02657">
    <property type="entry name" value="Peptidase_C19A"/>
    <property type="match status" value="1"/>
</dbReference>
<dbReference type="InterPro" id="IPR038765">
    <property type="entry name" value="Papain-like_cys_pep_sf"/>
</dbReference>